<organism evidence="3 4">
    <name type="scientific">Gordonia rubripertincta</name>
    <name type="common">Rhodococcus corallinus</name>
    <dbReference type="NCBI Taxonomy" id="36822"/>
    <lineage>
        <taxon>Bacteria</taxon>
        <taxon>Bacillati</taxon>
        <taxon>Actinomycetota</taxon>
        <taxon>Actinomycetes</taxon>
        <taxon>Mycobacteriales</taxon>
        <taxon>Gordoniaceae</taxon>
        <taxon>Gordonia</taxon>
    </lineage>
</organism>
<dbReference type="EMBL" id="JAPWIE010000006">
    <property type="protein sequence ID" value="MCZ4552204.1"/>
    <property type="molecule type" value="Genomic_DNA"/>
</dbReference>
<dbReference type="Proteomes" id="UP001067235">
    <property type="component" value="Unassembled WGS sequence"/>
</dbReference>
<feature type="signal peptide" evidence="2">
    <location>
        <begin position="1"/>
        <end position="27"/>
    </location>
</feature>
<evidence type="ECO:0000313" key="4">
    <source>
        <dbReference type="Proteomes" id="UP001067235"/>
    </source>
</evidence>
<gene>
    <name evidence="3" type="ORF">O4213_19580</name>
</gene>
<sequence>MKMPIKAAAATVAVGAALVLSVGNASAATSETLAVSSPTANTAVFTVSNQGDGSVSCQVFGDGPKYFQTNTFRVSPRAQTTVTMAAIPSGYYSIGWSCRSFAKPKQSLVIGGTATPSAQPHQVPNAAPSNPLPGLPALPPQVWAIIDGVLEAAGSS</sequence>
<protein>
    <recommendedName>
        <fullName evidence="5">Lipoprotein</fullName>
    </recommendedName>
</protein>
<reference evidence="3" key="1">
    <citation type="submission" date="2022-12" db="EMBL/GenBank/DDBJ databases">
        <authorList>
            <person name="Krivoruchko A.V."/>
            <person name="Elkin A."/>
        </authorList>
    </citation>
    <scope>NUCLEOTIDE SEQUENCE</scope>
    <source>
        <strain evidence="3">IEGM 1388</strain>
    </source>
</reference>
<proteinExistence type="predicted"/>
<keyword evidence="4" id="KW-1185">Reference proteome</keyword>
<evidence type="ECO:0008006" key="5">
    <source>
        <dbReference type="Google" id="ProtNLM"/>
    </source>
</evidence>
<evidence type="ECO:0000256" key="2">
    <source>
        <dbReference type="SAM" id="SignalP"/>
    </source>
</evidence>
<name>A0ABT4MZG9_GORRU</name>
<keyword evidence="2" id="KW-0732">Signal</keyword>
<evidence type="ECO:0000256" key="1">
    <source>
        <dbReference type="SAM" id="MobiDB-lite"/>
    </source>
</evidence>
<feature type="chain" id="PRO_5045569847" description="Lipoprotein" evidence="2">
    <location>
        <begin position="28"/>
        <end position="156"/>
    </location>
</feature>
<comment type="caution">
    <text evidence="3">The sequence shown here is derived from an EMBL/GenBank/DDBJ whole genome shotgun (WGS) entry which is preliminary data.</text>
</comment>
<accession>A0ABT4MZG9</accession>
<feature type="region of interest" description="Disordered" evidence="1">
    <location>
        <begin position="112"/>
        <end position="132"/>
    </location>
</feature>
<evidence type="ECO:0000313" key="3">
    <source>
        <dbReference type="EMBL" id="MCZ4552204.1"/>
    </source>
</evidence>
<dbReference type="RefSeq" id="WP_301572992.1">
    <property type="nucleotide sequence ID" value="NZ_JAPWIE010000006.1"/>
</dbReference>